<keyword evidence="6" id="KW-1185">Reference proteome</keyword>
<gene>
    <name evidence="5" type="ORF">AAFC00_006650</name>
</gene>
<comment type="caution">
    <text evidence="5">The sequence shown here is derived from an EMBL/GenBank/DDBJ whole genome shotgun (WGS) entry which is preliminary data.</text>
</comment>
<dbReference type="EC" id="2.7.7.48" evidence="1"/>
<feature type="region of interest" description="Disordered" evidence="2">
    <location>
        <begin position="104"/>
        <end position="127"/>
    </location>
</feature>
<dbReference type="GeneID" id="95980349"/>
<sequence length="1221" mass="137399">MDIFVRQVPAQATEKQLRQFFRPLLTGLDITVFDVNKFKNKPLATIAVLTAAQGNRFLDKYGVNSRAARPLYFNGHLLACSVSRNAPTDIQLRGLMFEKERQIAKTEPQSKHGQSARDRRNKAHATTTFSTDSTSCGLWVYDGDRLTYQPHFIDARHGSIVLGLRQVVLLLEPEGSPVGFSADRIDINYFNVHTVLIGPRDDPTVTFTSWCPPKFFMQVAAPQRDMYAMLAQMNIRGQQPTQPKKKRLSCISPQHQLPAGMCFVYQIRLSNDRDLPAVHSLITRNRDIMSAMIYPTPTNPPTVRLRDSMTRLNFDLTDQSRAGSLPFDLRFQIVRLVQNGKLPPEFVRALIPFIQSLYRDFGRVATHEAICRLYLHLSSPGPEAEACQYSMEALQNLLTGFAQSYDDNQGEDAYSPANRHSHIVLIHKLNVTPAGVYLEGPFAEVTNRVLRTYPDHHDHFLRVTFMDEDGESFRYDPQADLQEVYHARFKKFLDGTYHIADQGFSFLGFSHSSLRSQTCWFMSPFFHDGELMIASKVIRQLGDFSMIRSPARCAARIGQAFTDTTGAVEIEAGMLGIMDDVKRDGRVFSDGVGTISESLLKRIWRIYGTSKPVKPTVLQIRFAGAKGVVALDSRLPEDELRLRGSMIKFYGSPSNKIEICGAAFSPLPMVLNKQIIKILEDLGVNTGAFLSLQTAAVQRLRLMTESTINASTLLDEGPVSKVAQLATLLEHLSDIGLEYGADTFLRDVVEMAVITNLRDIKYRGRIPVRNGVTLYGIMDETDYLQEGEIYVVIDRPNERGKKVLTGGKVVITRSPALHPGDVRVVRAINVPDHSPLSKLSNCVVFSQRGTRDLPSQLSGGDLDGDLYNVIFEPSLMPTKAIPEPADYPRAEPVELVQEVKSKDMSDFFIRFMETDQLGQISTVHLQLADQKLLGVFDPDCIKLAAMASTAVDFSKTGIPVDMRECPRRDRNRPDFMAPSPRAIVESGSIDLLPESDEEDMLENDPVANLDPESRRTRYYRSHKALGMLYRAIDEHQFLSDLHKHRKLSINAHHDSLMPRLWDYIKRNNVLVEWENYRHLARQIKDAYEVTLLDLLYQSAPSPNHPLTESEVFSGTILGRKGGAQSRRLREMTQNMRDRFGEILDFTVSRIINGDADGKDRASEALPRAIACLAVGVEENSLFDRKVGGQLRSWKYVAAGVCLKEMKRWLAAGLGRVTLPRC</sequence>
<keyword evidence="1" id="KW-0548">Nucleotidyltransferase</keyword>
<accession>A0ABR3PBX2</accession>
<dbReference type="PANTHER" id="PTHR23079">
    <property type="entry name" value="RNA-DEPENDENT RNA POLYMERASE"/>
    <property type="match status" value="1"/>
</dbReference>
<keyword evidence="1" id="KW-0694">RNA-binding</keyword>
<keyword evidence="1" id="KW-0696">RNA-directed RNA polymerase</keyword>
<dbReference type="PANTHER" id="PTHR23079:SF17">
    <property type="entry name" value="RNA-DEPENDENT RNA POLYMERASE"/>
    <property type="match status" value="1"/>
</dbReference>
<dbReference type="InterPro" id="IPR007855">
    <property type="entry name" value="RDRP"/>
</dbReference>
<keyword evidence="1" id="KW-0808">Transferase</keyword>
<dbReference type="Pfam" id="PF25358">
    <property type="entry name" value="PH_fung_RdRP"/>
    <property type="match status" value="1"/>
</dbReference>
<dbReference type="EMBL" id="JBFMKM010000010">
    <property type="protein sequence ID" value="KAL1303235.1"/>
    <property type="molecule type" value="Genomic_DNA"/>
</dbReference>
<reference evidence="5 6" key="1">
    <citation type="submission" date="2024-07" db="EMBL/GenBank/DDBJ databases">
        <title>Draft sequence of the Neodothiora populina.</title>
        <authorList>
            <person name="Drown D.D."/>
            <person name="Schuette U.S."/>
            <person name="Buechlein A.B."/>
            <person name="Rusch D.R."/>
            <person name="Winton L.W."/>
            <person name="Adams G.A."/>
        </authorList>
    </citation>
    <scope>NUCLEOTIDE SEQUENCE [LARGE SCALE GENOMIC DNA]</scope>
    <source>
        <strain evidence="5 6">CPC 39397</strain>
    </source>
</reference>
<feature type="domain" description="RDRP core" evidence="3">
    <location>
        <begin position="431"/>
        <end position="1032"/>
    </location>
</feature>
<evidence type="ECO:0000313" key="5">
    <source>
        <dbReference type="EMBL" id="KAL1303235.1"/>
    </source>
</evidence>
<comment type="similarity">
    <text evidence="1">Belongs to the RdRP family.</text>
</comment>
<feature type="compositionally biased region" description="Basic and acidic residues" evidence="2">
    <location>
        <begin position="104"/>
        <end position="118"/>
    </location>
</feature>
<evidence type="ECO:0000256" key="2">
    <source>
        <dbReference type="SAM" id="MobiDB-lite"/>
    </source>
</evidence>
<proteinExistence type="inferred from homology"/>
<comment type="catalytic activity">
    <reaction evidence="1">
        <text>RNA(n) + a ribonucleoside 5'-triphosphate = RNA(n+1) + diphosphate</text>
        <dbReference type="Rhea" id="RHEA:21248"/>
        <dbReference type="Rhea" id="RHEA-COMP:14527"/>
        <dbReference type="Rhea" id="RHEA-COMP:17342"/>
        <dbReference type="ChEBI" id="CHEBI:33019"/>
        <dbReference type="ChEBI" id="CHEBI:61557"/>
        <dbReference type="ChEBI" id="CHEBI:140395"/>
        <dbReference type="EC" id="2.7.7.48"/>
    </reaction>
</comment>
<dbReference type="Proteomes" id="UP001562354">
    <property type="component" value="Unassembled WGS sequence"/>
</dbReference>
<name>A0ABR3PBX2_9PEZI</name>
<evidence type="ECO:0000259" key="3">
    <source>
        <dbReference type="Pfam" id="PF05183"/>
    </source>
</evidence>
<evidence type="ECO:0000259" key="4">
    <source>
        <dbReference type="Pfam" id="PF25358"/>
    </source>
</evidence>
<evidence type="ECO:0000313" key="6">
    <source>
        <dbReference type="Proteomes" id="UP001562354"/>
    </source>
</evidence>
<feature type="domain" description="RdRP-like PH" evidence="4">
    <location>
        <begin position="127"/>
        <end position="293"/>
    </location>
</feature>
<dbReference type="Pfam" id="PF05183">
    <property type="entry name" value="RdRP"/>
    <property type="match status" value="1"/>
</dbReference>
<protein>
    <recommendedName>
        <fullName evidence="1">RNA-dependent RNA polymerase</fullName>
        <ecNumber evidence="1">2.7.7.48</ecNumber>
    </recommendedName>
</protein>
<evidence type="ECO:0000256" key="1">
    <source>
        <dbReference type="RuleBase" id="RU363098"/>
    </source>
</evidence>
<dbReference type="InterPro" id="IPR057503">
    <property type="entry name" value="PH_RdRP"/>
</dbReference>
<dbReference type="RefSeq" id="XP_069199510.1">
    <property type="nucleotide sequence ID" value="XM_069346639.1"/>
</dbReference>
<dbReference type="InterPro" id="IPR057596">
    <property type="entry name" value="RDRP_core"/>
</dbReference>
<organism evidence="5 6">
    <name type="scientific">Neodothiora populina</name>
    <dbReference type="NCBI Taxonomy" id="2781224"/>
    <lineage>
        <taxon>Eukaryota</taxon>
        <taxon>Fungi</taxon>
        <taxon>Dikarya</taxon>
        <taxon>Ascomycota</taxon>
        <taxon>Pezizomycotina</taxon>
        <taxon>Dothideomycetes</taxon>
        <taxon>Dothideomycetidae</taxon>
        <taxon>Dothideales</taxon>
        <taxon>Dothioraceae</taxon>
        <taxon>Neodothiora</taxon>
    </lineage>
</organism>